<evidence type="ECO:0000313" key="2">
    <source>
        <dbReference type="Proteomes" id="UP000249661"/>
    </source>
</evidence>
<accession>A0ACD1H9T6</accession>
<name>A0ACD1H9T6_9EURO</name>
<keyword evidence="2" id="KW-1185">Reference proteome</keyword>
<reference evidence="1" key="1">
    <citation type="submission" date="2018-02" db="EMBL/GenBank/DDBJ databases">
        <title>The genomes of Aspergillus section Nigri reveals drivers in fungal speciation.</title>
        <authorList>
            <consortium name="DOE Joint Genome Institute"/>
            <person name="Vesth T.C."/>
            <person name="Nybo J."/>
            <person name="Theobald S."/>
            <person name="Brandl J."/>
            <person name="Frisvad J.C."/>
            <person name="Nielsen K.F."/>
            <person name="Lyhne E.K."/>
            <person name="Kogle M.E."/>
            <person name="Kuo A."/>
            <person name="Riley R."/>
            <person name="Clum A."/>
            <person name="Nolan M."/>
            <person name="Lipzen A."/>
            <person name="Salamov A."/>
            <person name="Henrissat B."/>
            <person name="Wiebenga A."/>
            <person name="De vries R.P."/>
            <person name="Grigoriev I.V."/>
            <person name="Mortensen U.H."/>
            <person name="Andersen M.R."/>
            <person name="Baker S.E."/>
        </authorList>
    </citation>
    <scope>NUCLEOTIDE SEQUENCE</scope>
    <source>
        <strain evidence="1">CBS 121060</strain>
    </source>
</reference>
<proteinExistence type="predicted"/>
<protein>
    <submittedName>
        <fullName evidence="1">Uncharacterized protein</fullName>
    </submittedName>
</protein>
<organism evidence="1 2">
    <name type="scientific">Aspergillus aculeatinus CBS 121060</name>
    <dbReference type="NCBI Taxonomy" id="1448322"/>
    <lineage>
        <taxon>Eukaryota</taxon>
        <taxon>Fungi</taxon>
        <taxon>Dikarya</taxon>
        <taxon>Ascomycota</taxon>
        <taxon>Pezizomycotina</taxon>
        <taxon>Eurotiomycetes</taxon>
        <taxon>Eurotiomycetidae</taxon>
        <taxon>Eurotiales</taxon>
        <taxon>Aspergillaceae</taxon>
        <taxon>Aspergillus</taxon>
        <taxon>Aspergillus subgen. Circumdati</taxon>
    </lineage>
</organism>
<gene>
    <name evidence="1" type="ORF">BO66DRAFT_86911</name>
</gene>
<sequence length="93" mass="10242">MLCTLFIFSYCQCLQPLFYCAWRATRWQSYVILLPVKRQACLTQHFLFPPGSGRVSCDAKSGVLQRALVCGGPCARYCVGQVAVLVSLSVSGC</sequence>
<dbReference type="Proteomes" id="UP000249661">
    <property type="component" value="Unassembled WGS sequence"/>
</dbReference>
<dbReference type="EMBL" id="KZ824955">
    <property type="protein sequence ID" value="RAH70395.1"/>
    <property type="molecule type" value="Genomic_DNA"/>
</dbReference>
<evidence type="ECO:0000313" key="1">
    <source>
        <dbReference type="EMBL" id="RAH70395.1"/>
    </source>
</evidence>